<dbReference type="EMBL" id="MK072470">
    <property type="protein sequence ID" value="AYV85723.1"/>
    <property type="molecule type" value="Genomic_DNA"/>
</dbReference>
<sequence length="37" mass="4191">MVNNDGGGRWILIKVNVQRRALRMLSMVNNDGGADRY</sequence>
<evidence type="ECO:0000313" key="1">
    <source>
        <dbReference type="EMBL" id="AYV85723.1"/>
    </source>
</evidence>
<protein>
    <submittedName>
        <fullName evidence="1">Uncharacterized protein</fullName>
    </submittedName>
</protein>
<gene>
    <name evidence="1" type="ORF">Satyrvirus34_3</name>
</gene>
<reference evidence="1" key="1">
    <citation type="submission" date="2018-10" db="EMBL/GenBank/DDBJ databases">
        <title>Hidden diversity of soil giant viruses.</title>
        <authorList>
            <person name="Schulz F."/>
            <person name="Alteio L."/>
            <person name="Goudeau D."/>
            <person name="Ryan E.M."/>
            <person name="Malmstrom R.R."/>
            <person name="Blanchard J."/>
            <person name="Woyke T."/>
        </authorList>
    </citation>
    <scope>NUCLEOTIDE SEQUENCE</scope>
    <source>
        <strain evidence="1">SAV1</strain>
    </source>
</reference>
<organism evidence="1">
    <name type="scientific">Satyrvirus sp</name>
    <dbReference type="NCBI Taxonomy" id="2487771"/>
    <lineage>
        <taxon>Viruses</taxon>
        <taxon>Varidnaviria</taxon>
        <taxon>Bamfordvirae</taxon>
        <taxon>Nucleocytoviricota</taxon>
        <taxon>Megaviricetes</taxon>
        <taxon>Imitervirales</taxon>
        <taxon>Mimiviridae</taxon>
        <taxon>Megamimivirinae</taxon>
    </lineage>
</organism>
<proteinExistence type="predicted"/>
<accession>A0A3G5AIU0</accession>
<name>A0A3G5AIU0_9VIRU</name>